<dbReference type="InterPro" id="IPR036388">
    <property type="entry name" value="WH-like_DNA-bd_sf"/>
</dbReference>
<dbReference type="EMBL" id="JAOTNP010000099">
    <property type="protein sequence ID" value="MDV8947781.1"/>
    <property type="molecule type" value="Genomic_DNA"/>
</dbReference>
<feature type="domain" description="Insertion element IS150 protein InsJ-like helix-turn-helix" evidence="2">
    <location>
        <begin position="62"/>
        <end position="107"/>
    </location>
</feature>
<dbReference type="InterPro" id="IPR052057">
    <property type="entry name" value="IS150/IS1296_orfA-like"/>
</dbReference>
<sequence>MTKISVKTKLKAVEEYANGNVTLASVRHKYGIAEHDFQIWVGIYARFGKGLLLNPPKVTGDFRLNLVKWKQENLASISETCIHFGYRSPGSVYQWECLYNKQGPQALL</sequence>
<evidence type="ECO:0000313" key="4">
    <source>
        <dbReference type="Proteomes" id="UP001286376"/>
    </source>
</evidence>
<dbReference type="AlphaFoldDB" id="A0AAW9A390"/>
<evidence type="ECO:0000313" key="3">
    <source>
        <dbReference type="EMBL" id="MDV8947781.1"/>
    </source>
</evidence>
<protein>
    <submittedName>
        <fullName evidence="3">Transposase</fullName>
    </submittedName>
</protein>
<dbReference type="Gene3D" id="1.10.10.10">
    <property type="entry name" value="Winged helix-like DNA-binding domain superfamily/Winged helix DNA-binding domain"/>
    <property type="match status" value="1"/>
</dbReference>
<dbReference type="PANTHER" id="PTHR33795:SF1">
    <property type="entry name" value="INSERTION ELEMENT IS150 PROTEIN INSJ"/>
    <property type="match status" value="1"/>
</dbReference>
<dbReference type="SUPFAM" id="SSF48295">
    <property type="entry name" value="TrpR-like"/>
    <property type="match status" value="2"/>
</dbReference>
<dbReference type="Proteomes" id="UP001286376">
    <property type="component" value="Unassembled WGS sequence"/>
</dbReference>
<comment type="similarity">
    <text evidence="1">Belongs to the IS150/IS1296 orfA family.</text>
</comment>
<accession>A0AAW9A390</accession>
<dbReference type="Pfam" id="PF13518">
    <property type="entry name" value="HTH_28"/>
    <property type="match status" value="1"/>
</dbReference>
<dbReference type="PANTHER" id="PTHR33795">
    <property type="entry name" value="INSERTION ELEMENT IS150 PROTEIN INSJ"/>
    <property type="match status" value="1"/>
</dbReference>
<reference evidence="3 4" key="1">
    <citation type="journal article" date="2022" name="Front. Cell. Infect. Microbiol.">
        <title>The probiotic and immunomodulation effects of Limosilactobacillus reuteri RGW1 isolated from calf feces.</title>
        <authorList>
            <person name="Huang K."/>
            <person name="Shi W."/>
            <person name="Yang B."/>
            <person name="Wang J."/>
        </authorList>
    </citation>
    <scope>NUCLEOTIDE SEQUENCE [LARGE SCALE GENOMIC DNA]</scope>
    <source>
        <strain evidence="3 4">RGW1</strain>
    </source>
</reference>
<organism evidence="3 4">
    <name type="scientific">Limosilactobacillus reuteri</name>
    <name type="common">Lactobacillus reuteri</name>
    <dbReference type="NCBI Taxonomy" id="1598"/>
    <lineage>
        <taxon>Bacteria</taxon>
        <taxon>Bacillati</taxon>
        <taxon>Bacillota</taxon>
        <taxon>Bacilli</taxon>
        <taxon>Lactobacillales</taxon>
        <taxon>Lactobacillaceae</taxon>
        <taxon>Limosilactobacillus</taxon>
    </lineage>
</organism>
<feature type="non-terminal residue" evidence="3">
    <location>
        <position position="108"/>
    </location>
</feature>
<dbReference type="RefSeq" id="WP_317849080.1">
    <property type="nucleotide sequence ID" value="NZ_JAOTNP010000099.1"/>
</dbReference>
<dbReference type="InterPro" id="IPR010921">
    <property type="entry name" value="Trp_repressor/repl_initiator"/>
</dbReference>
<comment type="caution">
    <text evidence="3">The sequence shown here is derived from an EMBL/GenBank/DDBJ whole genome shotgun (WGS) entry which is preliminary data.</text>
</comment>
<proteinExistence type="inferred from homology"/>
<name>A0AAW9A390_LIMRT</name>
<gene>
    <name evidence="3" type="ORF">NX099_10475</name>
</gene>
<dbReference type="GO" id="GO:0043565">
    <property type="term" value="F:sequence-specific DNA binding"/>
    <property type="evidence" value="ECO:0007669"/>
    <property type="project" value="InterPro"/>
</dbReference>
<evidence type="ECO:0000256" key="1">
    <source>
        <dbReference type="ARBA" id="ARBA00038232"/>
    </source>
</evidence>
<dbReference type="InterPro" id="IPR055247">
    <property type="entry name" value="InsJ-like_HTH"/>
</dbReference>
<evidence type="ECO:0000259" key="2">
    <source>
        <dbReference type="Pfam" id="PF13518"/>
    </source>
</evidence>